<reference evidence="2" key="4">
    <citation type="submission" date="2024-05" db="EMBL/GenBank/DDBJ databases">
        <title>Identification of Pectobacterium versatile causing blackleg of potato from New York State with a whole genome sequencing approach.</title>
        <authorList>
            <person name="Ma X."/>
            <person name="Swingle B."/>
        </authorList>
    </citation>
    <scope>NUCLEOTIDE SEQUENCE</scope>
    <source>
        <strain evidence="2">NY1588A</strain>
    </source>
</reference>
<accession>A0A0H3I3N4</accession>
<dbReference type="InterPro" id="IPR029278">
    <property type="entry name" value="Imm26"/>
</dbReference>
<gene>
    <name evidence="1" type="ordered locus">W5S_2554</name>
    <name evidence="2" type="ORF">F6Q06_00425</name>
</gene>
<evidence type="ECO:0000313" key="2">
    <source>
        <dbReference type="EMBL" id="MBI0552964.1"/>
    </source>
</evidence>
<reference evidence="1 3" key="1">
    <citation type="journal article" date="2012" name="J. Bacteriol.">
        <title>Genome sequence of Pectobacterium sp. strain SCC3193.</title>
        <authorList>
            <person name="Koskinen J.P."/>
            <person name="Laine P."/>
            <person name="Niemi O."/>
            <person name="Nykyri J."/>
            <person name="Harjunpaa H."/>
            <person name="Auvinen P."/>
            <person name="Paulin L."/>
            <person name="Pirhonen M."/>
            <person name="Palva T."/>
            <person name="Holm L."/>
        </authorList>
    </citation>
    <scope>NUCLEOTIDE SEQUENCE [LARGE SCALE GENOMIC DNA]</scope>
    <source>
        <strain evidence="1 3">SCC3193</strain>
    </source>
</reference>
<dbReference type="EMBL" id="CP003415">
    <property type="protein sequence ID" value="AFI90642.1"/>
    <property type="molecule type" value="Genomic_DNA"/>
</dbReference>
<reference evidence="4" key="3">
    <citation type="submission" date="2023-07" db="EMBL/GenBank/DDBJ databases">
        <title>Identification of Pectobacterium versatile causing blackleg of potato from New York State with a whole genome sequencing approach.</title>
        <authorList>
            <person name="Ma X."/>
            <person name="Swingle B."/>
        </authorList>
    </citation>
    <scope>NUCLEOTIDE SEQUENCE [LARGE SCALE GENOMIC DNA]</scope>
    <source>
        <strain evidence="4">NY1588A</strain>
    </source>
</reference>
<reference evidence="1" key="2">
    <citation type="submission" date="2012-03" db="EMBL/GenBank/DDBJ databases">
        <authorList>
            <person name="Koskinen P."/>
            <person name="Laine P."/>
            <person name="Niemi O."/>
            <person name="Nykyri J."/>
            <person name="Harjunpaa H."/>
            <person name="Auvinen P."/>
            <person name="Paulin L."/>
            <person name="Pirhonen M."/>
            <person name="Palva T."/>
            <person name="Holm L."/>
        </authorList>
    </citation>
    <scope>NUCLEOTIDE SEQUENCE</scope>
    <source>
        <strain evidence="1">SCC3193</strain>
    </source>
</reference>
<dbReference type="EMBL" id="WABS01000001">
    <property type="protein sequence ID" value="MBI0552964.1"/>
    <property type="molecule type" value="Genomic_DNA"/>
</dbReference>
<dbReference type="KEGG" id="pec:W5S_2554"/>
<dbReference type="Proteomes" id="UP001194579">
    <property type="component" value="Unassembled WGS sequence"/>
</dbReference>
<dbReference type="AlphaFoldDB" id="A0A0H3I3N4"/>
<dbReference type="Pfam" id="PF15428">
    <property type="entry name" value="Imm26"/>
    <property type="match status" value="1"/>
</dbReference>
<protein>
    <submittedName>
        <fullName evidence="1">Uncharacterized protein</fullName>
    </submittedName>
</protein>
<dbReference type="STRING" id="1905730.W5S_2554"/>
<organism evidence="1 3">
    <name type="scientific">Pectobacterium parmentieri</name>
    <dbReference type="NCBI Taxonomy" id="1905730"/>
    <lineage>
        <taxon>Bacteria</taxon>
        <taxon>Pseudomonadati</taxon>
        <taxon>Pseudomonadota</taxon>
        <taxon>Gammaproteobacteria</taxon>
        <taxon>Enterobacterales</taxon>
        <taxon>Pectobacteriaceae</taxon>
        <taxon>Pectobacterium</taxon>
    </lineage>
</organism>
<sequence>MKPIDQINSWMQEALRPYFGLEPLSTEWDILSIRDGYFICFDGDTIRKRITVTELNYQEEDVIIHTRGREVILPRTSRGKEKKLTYTSVSSVMADGIVFSAGIRTLNSGSDGYITASNYRNSIQLPLPECRRLASKEEIVDWLQAYPERLPADYAHKLERLMHMKNQQHKTVPGDVFRVEIDLHTDGYVLVIGNLRQMQKDELFAEHSIWNDVMTMPLFVRPYLFRTTERNPALSEIVASPLSEKCWIVMDNAFLRGNYEFVGSKMLVEEDILFPVGYGPSITAQKSDYRLSWGPSSISKASQDTVFKAQRRYMNNGAYSCVSADCFGDSGFPDWDKTLGNPERREVWEQVLAEFGFPPETTYDAFAQHTGGMTRAAYLTYVVEHKAYQRKGRAKKKETK</sequence>
<dbReference type="HOGENOM" id="CLU_059901_0_0_6"/>
<name>A0A0H3I3N4_PECPM</name>
<dbReference type="RefSeq" id="WP_014700213.1">
    <property type="nucleotide sequence ID" value="NC_017845.1"/>
</dbReference>
<evidence type="ECO:0000313" key="3">
    <source>
        <dbReference type="Proteomes" id="UP000008044"/>
    </source>
</evidence>
<dbReference type="Proteomes" id="UP000008044">
    <property type="component" value="Chromosome"/>
</dbReference>
<proteinExistence type="predicted"/>
<evidence type="ECO:0000313" key="4">
    <source>
        <dbReference type="Proteomes" id="UP001194579"/>
    </source>
</evidence>
<keyword evidence="4" id="KW-1185">Reference proteome</keyword>
<evidence type="ECO:0000313" key="1">
    <source>
        <dbReference type="EMBL" id="AFI90642.1"/>
    </source>
</evidence>
<dbReference type="PATRIC" id="fig|1166016.3.peg.2579"/>
<dbReference type="eggNOG" id="ENOG502Z7N6">
    <property type="taxonomic scope" value="Bacteria"/>
</dbReference>